<sequence>MAVGEVDPQAWKACAGAAARFPAVGSRVYYFPQGHAEQASSPVDIPGVVSAGLLCRVSAVRLLADVDTDEVFARISLDHCCFRSPFISSSTVPDISLEEDGGCGGFVSFSKILTASDANNGGGFSVPKFCAESILPPLNYEKVPTVQIIHVRDLHGVAWSFRHIYRGTPRRHLLTTGWCNFVKEKKLVAGDSIVFMKNLSGQLLVGIRRTSRSCGLTEYPRYYPKEALGKIEKHSWSEGFARDVKGKVPASSVVEAFGLAGKGMPFEVLYYPMAGFPVFVVAEETVDAASKVRWTVGARVRISVETEGSARMSWFYGTVSKVSMQRSPWRMLQVSWDEPEVLQNARTVNPWQLELICDRPQLDAPFLPPKRLKGIENSESRRDILIEMTSFQMIGSESGNRKLFDYNLFPASMQGARQDSVNAPSVWDCVNHSKQVLHNGLAPQKNGLIIALSTGINTQSGDSCPPSDNSTQTSDGKSAEPANNQVKVSTRSLRLFGKVIHMELPHNGNVTMKISSLSFSSEGLQPFSFISLLQYSNAFMRITYLSIALIFHMFVFSEFLSHHIVAGWSLTDLCVPSLLEYFRLCGRQPLFFFFLRVVVVGEGEGHFISGLLKQQLFGILRQSIADFIWQWDRADPAIQSDLA</sequence>
<dbReference type="PANTHER" id="PTHR31384:SF94">
    <property type="entry name" value="AUXIN RESPONSE FACTOR 17"/>
    <property type="match status" value="1"/>
</dbReference>
<dbReference type="InterPro" id="IPR003340">
    <property type="entry name" value="B3_DNA-bd"/>
</dbReference>
<dbReference type="AlphaFoldDB" id="A0A8J5LH04"/>
<feature type="domain" description="TF-B3" evidence="11">
    <location>
        <begin position="109"/>
        <end position="211"/>
    </location>
</feature>
<dbReference type="GO" id="GO:0005634">
    <property type="term" value="C:nucleus"/>
    <property type="evidence" value="ECO:0007669"/>
    <property type="project" value="UniProtKB-SubCell"/>
</dbReference>
<dbReference type="Pfam" id="PF02362">
    <property type="entry name" value="B3"/>
    <property type="match status" value="1"/>
</dbReference>
<evidence type="ECO:0000256" key="2">
    <source>
        <dbReference type="ARBA" id="ARBA00004123"/>
    </source>
</evidence>
<evidence type="ECO:0000256" key="3">
    <source>
        <dbReference type="ARBA" id="ARBA00007853"/>
    </source>
</evidence>
<evidence type="ECO:0000256" key="6">
    <source>
        <dbReference type="ARBA" id="ARBA00023163"/>
    </source>
</evidence>
<accession>A0A8J5LH04</accession>
<dbReference type="SMART" id="SM01019">
    <property type="entry name" value="B3"/>
    <property type="match status" value="1"/>
</dbReference>
<dbReference type="PANTHER" id="PTHR31384">
    <property type="entry name" value="AUXIN RESPONSE FACTOR 4-RELATED"/>
    <property type="match status" value="1"/>
</dbReference>
<evidence type="ECO:0000256" key="9">
    <source>
        <dbReference type="RuleBase" id="RU004561"/>
    </source>
</evidence>
<keyword evidence="13" id="KW-1185">Reference proteome</keyword>
<evidence type="ECO:0000313" key="13">
    <source>
        <dbReference type="Proteomes" id="UP000734854"/>
    </source>
</evidence>
<dbReference type="GO" id="GO:0009734">
    <property type="term" value="P:auxin-activated signaling pathway"/>
    <property type="evidence" value="ECO:0007669"/>
    <property type="project" value="UniProtKB-KW"/>
</dbReference>
<dbReference type="EMBL" id="JACMSC010000008">
    <property type="protein sequence ID" value="KAG6511948.1"/>
    <property type="molecule type" value="Genomic_DNA"/>
</dbReference>
<comment type="caution">
    <text evidence="12">The sequence shown here is derived from an EMBL/GenBank/DDBJ whole genome shotgun (WGS) entry which is preliminary data.</text>
</comment>
<evidence type="ECO:0000256" key="4">
    <source>
        <dbReference type="ARBA" id="ARBA00023015"/>
    </source>
</evidence>
<evidence type="ECO:0000256" key="10">
    <source>
        <dbReference type="SAM" id="MobiDB-lite"/>
    </source>
</evidence>
<evidence type="ECO:0000259" key="11">
    <source>
        <dbReference type="PROSITE" id="PS50863"/>
    </source>
</evidence>
<evidence type="ECO:0000313" key="12">
    <source>
        <dbReference type="EMBL" id="KAG6511948.1"/>
    </source>
</evidence>
<dbReference type="InterPro" id="IPR015300">
    <property type="entry name" value="DNA-bd_pseudobarrel_sf"/>
</dbReference>
<keyword evidence="4 9" id="KW-0805">Transcription regulation</keyword>
<evidence type="ECO:0000256" key="8">
    <source>
        <dbReference type="ARBA" id="ARBA00023294"/>
    </source>
</evidence>
<name>A0A8J5LH04_ZINOF</name>
<comment type="similarity">
    <text evidence="3 9">Belongs to the ARF family.</text>
</comment>
<reference evidence="12 13" key="1">
    <citation type="submission" date="2020-08" db="EMBL/GenBank/DDBJ databases">
        <title>Plant Genome Project.</title>
        <authorList>
            <person name="Zhang R.-G."/>
        </authorList>
    </citation>
    <scope>NUCLEOTIDE SEQUENCE [LARGE SCALE GENOMIC DNA]</scope>
    <source>
        <tissue evidence="12">Rhizome</tissue>
    </source>
</reference>
<dbReference type="Gene3D" id="2.40.330.10">
    <property type="entry name" value="DNA-binding pseudobarrel domain"/>
    <property type="match status" value="1"/>
</dbReference>
<keyword evidence="5 9" id="KW-0238">DNA-binding</keyword>
<protein>
    <recommendedName>
        <fullName evidence="9">Auxin response factor</fullName>
    </recommendedName>
</protein>
<comment type="subunit">
    <text evidence="9">Homodimers and heterodimers.</text>
</comment>
<dbReference type="Gene3D" id="2.30.30.1040">
    <property type="match status" value="1"/>
</dbReference>
<dbReference type="PROSITE" id="PS50863">
    <property type="entry name" value="B3"/>
    <property type="match status" value="1"/>
</dbReference>
<dbReference type="InterPro" id="IPR044835">
    <property type="entry name" value="ARF_plant"/>
</dbReference>
<gene>
    <name evidence="12" type="ORF">ZIOFF_030027</name>
</gene>
<dbReference type="GO" id="GO:0006355">
    <property type="term" value="P:regulation of DNA-templated transcription"/>
    <property type="evidence" value="ECO:0007669"/>
    <property type="project" value="InterPro"/>
</dbReference>
<dbReference type="Proteomes" id="UP000734854">
    <property type="component" value="Unassembled WGS sequence"/>
</dbReference>
<dbReference type="CDD" id="cd10017">
    <property type="entry name" value="B3_DNA"/>
    <property type="match status" value="1"/>
</dbReference>
<evidence type="ECO:0000256" key="5">
    <source>
        <dbReference type="ARBA" id="ARBA00023125"/>
    </source>
</evidence>
<comment type="subcellular location">
    <subcellularLocation>
        <location evidence="2 9">Nucleus</location>
    </subcellularLocation>
</comment>
<dbReference type="Pfam" id="PF06507">
    <property type="entry name" value="ARF_AD"/>
    <property type="match status" value="1"/>
</dbReference>
<dbReference type="GO" id="GO:0003677">
    <property type="term" value="F:DNA binding"/>
    <property type="evidence" value="ECO:0007669"/>
    <property type="project" value="UniProtKB-KW"/>
</dbReference>
<keyword evidence="7 9" id="KW-0539">Nucleus</keyword>
<evidence type="ECO:0000256" key="1">
    <source>
        <dbReference type="ARBA" id="ARBA00003182"/>
    </source>
</evidence>
<keyword evidence="8 9" id="KW-0927">Auxin signaling pathway</keyword>
<proteinExistence type="inferred from homology"/>
<organism evidence="12 13">
    <name type="scientific">Zingiber officinale</name>
    <name type="common">Ginger</name>
    <name type="synonym">Amomum zingiber</name>
    <dbReference type="NCBI Taxonomy" id="94328"/>
    <lineage>
        <taxon>Eukaryota</taxon>
        <taxon>Viridiplantae</taxon>
        <taxon>Streptophyta</taxon>
        <taxon>Embryophyta</taxon>
        <taxon>Tracheophyta</taxon>
        <taxon>Spermatophyta</taxon>
        <taxon>Magnoliopsida</taxon>
        <taxon>Liliopsida</taxon>
        <taxon>Zingiberales</taxon>
        <taxon>Zingiberaceae</taxon>
        <taxon>Zingiber</taxon>
    </lineage>
</organism>
<feature type="region of interest" description="Disordered" evidence="10">
    <location>
        <begin position="459"/>
        <end position="485"/>
    </location>
</feature>
<dbReference type="FunFam" id="2.40.330.10:FF:000001">
    <property type="entry name" value="Auxin response factor"/>
    <property type="match status" value="1"/>
</dbReference>
<dbReference type="SUPFAM" id="SSF101936">
    <property type="entry name" value="DNA-binding pseudobarrel domain"/>
    <property type="match status" value="1"/>
</dbReference>
<dbReference type="InterPro" id="IPR010525">
    <property type="entry name" value="ARF_dom"/>
</dbReference>
<evidence type="ECO:0000256" key="7">
    <source>
        <dbReference type="ARBA" id="ARBA00023242"/>
    </source>
</evidence>
<keyword evidence="6 9" id="KW-0804">Transcription</keyword>
<comment type="function">
    <text evidence="1 9">Auxin response factors (ARFs) are transcriptional factors that bind specifically to the DNA sequence 5'-TGTCTC-3' found in the auxin-responsive promoter elements (AuxREs).</text>
</comment>